<dbReference type="Proteomes" id="UP000019678">
    <property type="component" value="Unassembled WGS sequence"/>
</dbReference>
<comment type="caution">
    <text evidence="3">The sequence shown here is derived from an EMBL/GenBank/DDBJ whole genome shotgun (WGS) entry which is preliminary data.</text>
</comment>
<dbReference type="CDD" id="cd00060">
    <property type="entry name" value="FHA"/>
    <property type="match status" value="2"/>
</dbReference>
<feature type="domain" description="FHA" evidence="2">
    <location>
        <begin position="188"/>
        <end position="232"/>
    </location>
</feature>
<gene>
    <name evidence="3" type="ORF">CAP_4932</name>
</gene>
<dbReference type="STRING" id="1192034.CAP_4932"/>
<dbReference type="SUPFAM" id="SSF49879">
    <property type="entry name" value="SMAD/FHA domain"/>
    <property type="match status" value="2"/>
</dbReference>
<keyword evidence="4" id="KW-1185">Reference proteome</keyword>
<dbReference type="RefSeq" id="WP_156041087.1">
    <property type="nucleotide sequence ID" value="NZ_ASRX01000039.1"/>
</dbReference>
<organism evidence="3 4">
    <name type="scientific">Chondromyces apiculatus DSM 436</name>
    <dbReference type="NCBI Taxonomy" id="1192034"/>
    <lineage>
        <taxon>Bacteria</taxon>
        <taxon>Pseudomonadati</taxon>
        <taxon>Myxococcota</taxon>
        <taxon>Polyangia</taxon>
        <taxon>Polyangiales</taxon>
        <taxon>Polyangiaceae</taxon>
        <taxon>Chondromyces</taxon>
    </lineage>
</organism>
<dbReference type="Gene3D" id="2.60.200.20">
    <property type="match status" value="2"/>
</dbReference>
<proteinExistence type="predicted"/>
<sequence>MEQARNFVCRSCSSGVPSGHKFCGRCGTAVPVEILNAQTLFFGDMQNPAKSKLILIRGEGMDGLSYHLKAEQHIVGRNGQIVFPDDPFVSPKHANFFYRDSKLVVRDEGSLNGVYIRVRGTVDITPGDTFLAGEQVFRLDPTPRASDGQDPDGTYFYSSPKHPSPFRLTQILQGGAIGMTVCARGSSLQIGREGGDLNFPVDLYMSASHCRIDEHGSKFSLTDLNSRNGTYVRIKAERELQHGDYLFVGRKLLRVEMNTN</sequence>
<evidence type="ECO:0000313" key="3">
    <source>
        <dbReference type="EMBL" id="EYF04058.1"/>
    </source>
</evidence>
<dbReference type="OrthoDB" id="5497055at2"/>
<dbReference type="InterPro" id="IPR000253">
    <property type="entry name" value="FHA_dom"/>
</dbReference>
<dbReference type="eggNOG" id="COG1716">
    <property type="taxonomic scope" value="Bacteria"/>
</dbReference>
<protein>
    <submittedName>
        <fullName evidence="3">FHA domain containing protein</fullName>
    </submittedName>
</protein>
<accession>A0A017T493</accession>
<reference evidence="3 4" key="1">
    <citation type="submission" date="2013-05" db="EMBL/GenBank/DDBJ databases">
        <title>Genome assembly of Chondromyces apiculatus DSM 436.</title>
        <authorList>
            <person name="Sharma G."/>
            <person name="Khatri I."/>
            <person name="Kaur C."/>
            <person name="Mayilraj S."/>
            <person name="Subramanian S."/>
        </authorList>
    </citation>
    <scope>NUCLEOTIDE SEQUENCE [LARGE SCALE GENOMIC DNA]</scope>
    <source>
        <strain evidence="3 4">DSM 436</strain>
    </source>
</reference>
<dbReference type="Pfam" id="PF00498">
    <property type="entry name" value="FHA"/>
    <property type="match status" value="2"/>
</dbReference>
<dbReference type="AlphaFoldDB" id="A0A017T493"/>
<dbReference type="PROSITE" id="PS50006">
    <property type="entry name" value="FHA_DOMAIN"/>
    <property type="match status" value="2"/>
</dbReference>
<name>A0A017T493_9BACT</name>
<evidence type="ECO:0000256" key="1">
    <source>
        <dbReference type="SAM" id="MobiDB-lite"/>
    </source>
</evidence>
<evidence type="ECO:0000313" key="4">
    <source>
        <dbReference type="Proteomes" id="UP000019678"/>
    </source>
</evidence>
<feature type="region of interest" description="Disordered" evidence="1">
    <location>
        <begin position="141"/>
        <end position="161"/>
    </location>
</feature>
<evidence type="ECO:0000259" key="2">
    <source>
        <dbReference type="PROSITE" id="PS50006"/>
    </source>
</evidence>
<feature type="domain" description="FHA" evidence="2">
    <location>
        <begin position="73"/>
        <end position="116"/>
    </location>
</feature>
<dbReference type="InterPro" id="IPR008984">
    <property type="entry name" value="SMAD_FHA_dom_sf"/>
</dbReference>
<dbReference type="EMBL" id="ASRX01000039">
    <property type="protein sequence ID" value="EYF04058.1"/>
    <property type="molecule type" value="Genomic_DNA"/>
</dbReference>